<sequence length="75" mass="9195">MKNIFKTFFKTFRILILFIGCTILFYYGIMWINQEYQNYKRYDEPEGKAVKAFQPIENEGNDWFSRLLLFYQNGE</sequence>
<feature type="transmembrane region" description="Helical" evidence="1">
    <location>
        <begin position="12"/>
        <end position="32"/>
    </location>
</feature>
<evidence type="ECO:0000256" key="1">
    <source>
        <dbReference type="SAM" id="Phobius"/>
    </source>
</evidence>
<evidence type="ECO:0000313" key="3">
    <source>
        <dbReference type="Proteomes" id="UP001596147"/>
    </source>
</evidence>
<dbReference type="Pfam" id="PF14004">
    <property type="entry name" value="DUF4227"/>
    <property type="match status" value="1"/>
</dbReference>
<proteinExistence type="predicted"/>
<organism evidence="2 3">
    <name type="scientific">Lederbergia graminis</name>
    <dbReference type="NCBI Taxonomy" id="735518"/>
    <lineage>
        <taxon>Bacteria</taxon>
        <taxon>Bacillati</taxon>
        <taxon>Bacillota</taxon>
        <taxon>Bacilli</taxon>
        <taxon>Bacillales</taxon>
        <taxon>Bacillaceae</taxon>
        <taxon>Lederbergia</taxon>
    </lineage>
</organism>
<reference evidence="3" key="1">
    <citation type="journal article" date="2019" name="Int. J. Syst. Evol. Microbiol.">
        <title>The Global Catalogue of Microorganisms (GCM) 10K type strain sequencing project: providing services to taxonomists for standard genome sequencing and annotation.</title>
        <authorList>
            <consortium name="The Broad Institute Genomics Platform"/>
            <consortium name="The Broad Institute Genome Sequencing Center for Infectious Disease"/>
            <person name="Wu L."/>
            <person name="Ma J."/>
        </authorList>
    </citation>
    <scope>NUCLEOTIDE SEQUENCE [LARGE SCALE GENOMIC DNA]</scope>
    <source>
        <strain evidence="3">CGMCC 1.12237</strain>
    </source>
</reference>
<dbReference type="InterPro" id="IPR025321">
    <property type="entry name" value="DUF4227"/>
</dbReference>
<keyword evidence="1" id="KW-1133">Transmembrane helix</keyword>
<keyword evidence="1" id="KW-0812">Transmembrane</keyword>
<protein>
    <submittedName>
        <fullName evidence="2">YqzK family protein</fullName>
    </submittedName>
</protein>
<keyword evidence="3" id="KW-1185">Reference proteome</keyword>
<keyword evidence="1" id="KW-0472">Membrane</keyword>
<dbReference type="EMBL" id="JBHSMC010000001">
    <property type="protein sequence ID" value="MFC5463225.1"/>
    <property type="molecule type" value="Genomic_DNA"/>
</dbReference>
<accession>A0ABW0LCY0</accession>
<gene>
    <name evidence="2" type="ORF">ACFPM4_00510</name>
</gene>
<evidence type="ECO:0000313" key="2">
    <source>
        <dbReference type="EMBL" id="MFC5463225.1"/>
    </source>
</evidence>
<name>A0ABW0LCY0_9BACI</name>
<dbReference type="Proteomes" id="UP001596147">
    <property type="component" value="Unassembled WGS sequence"/>
</dbReference>
<comment type="caution">
    <text evidence="2">The sequence shown here is derived from an EMBL/GenBank/DDBJ whole genome shotgun (WGS) entry which is preliminary data.</text>
</comment>